<dbReference type="STRING" id="1121001.SAMN02745857_03524"/>
<feature type="chain" id="PRO_5012461494" evidence="1">
    <location>
        <begin position="21"/>
        <end position="233"/>
    </location>
</feature>
<dbReference type="SUPFAM" id="SSF53850">
    <property type="entry name" value="Periplasmic binding protein-like II"/>
    <property type="match status" value="1"/>
</dbReference>
<protein>
    <submittedName>
        <fullName evidence="2">ABC-type amino acid transport substrate-binding protein</fullName>
    </submittedName>
</protein>
<accession>A0A1W1XYP1</accession>
<dbReference type="Gene3D" id="3.40.190.10">
    <property type="entry name" value="Periplasmic binding protein-like II"/>
    <property type="match status" value="2"/>
</dbReference>
<evidence type="ECO:0000313" key="3">
    <source>
        <dbReference type="Proteomes" id="UP000192761"/>
    </source>
</evidence>
<gene>
    <name evidence="2" type="ORF">SAMN02745857_03524</name>
</gene>
<dbReference type="RefSeq" id="WP_084092469.1">
    <property type="nucleotide sequence ID" value="NZ_FWXD01000027.1"/>
</dbReference>
<sequence length="233" mass="25271">MRAFFLFLALMAACCGSSLAAVPVLLIDVEPMVLPGNPPGYGPDFFAALGQETGLEFETRVQPAARVLAELRQGQQLGLLPEVDATLQRIAPVLDIDLMILPAAGVHAGKIADFSGLRVGRVRGGCVALLQLPEVNVYDVNTPDQGMRMLRAGRLDGFCSNSTVLGWQLKKSALRWRDFPPAVAIGKQNLWLMAGPDVQPAMLARLRAGVEVMVRKGRIKALHDKYHMGMDDK</sequence>
<name>A0A1W1XYP1_9NEIS</name>
<organism evidence="2 3">
    <name type="scientific">Andreprevotia lacus DSM 23236</name>
    <dbReference type="NCBI Taxonomy" id="1121001"/>
    <lineage>
        <taxon>Bacteria</taxon>
        <taxon>Pseudomonadati</taxon>
        <taxon>Pseudomonadota</taxon>
        <taxon>Betaproteobacteria</taxon>
        <taxon>Neisseriales</taxon>
        <taxon>Chitinibacteraceae</taxon>
        <taxon>Andreprevotia</taxon>
    </lineage>
</organism>
<feature type="signal peptide" evidence="1">
    <location>
        <begin position="1"/>
        <end position="20"/>
    </location>
</feature>
<keyword evidence="1" id="KW-0732">Signal</keyword>
<dbReference type="OrthoDB" id="8584397at2"/>
<evidence type="ECO:0000313" key="2">
    <source>
        <dbReference type="EMBL" id="SMC28984.1"/>
    </source>
</evidence>
<evidence type="ECO:0000256" key="1">
    <source>
        <dbReference type="SAM" id="SignalP"/>
    </source>
</evidence>
<dbReference type="AlphaFoldDB" id="A0A1W1XYP1"/>
<keyword evidence="3" id="KW-1185">Reference proteome</keyword>
<proteinExistence type="predicted"/>
<dbReference type="Proteomes" id="UP000192761">
    <property type="component" value="Unassembled WGS sequence"/>
</dbReference>
<reference evidence="2 3" key="1">
    <citation type="submission" date="2017-04" db="EMBL/GenBank/DDBJ databases">
        <authorList>
            <person name="Afonso C.L."/>
            <person name="Miller P.J."/>
            <person name="Scott M.A."/>
            <person name="Spackman E."/>
            <person name="Goraichik I."/>
            <person name="Dimitrov K.M."/>
            <person name="Suarez D.L."/>
            <person name="Swayne D.E."/>
        </authorList>
    </citation>
    <scope>NUCLEOTIDE SEQUENCE [LARGE SCALE GENOMIC DNA]</scope>
    <source>
        <strain evidence="2 3">DSM 23236</strain>
    </source>
</reference>
<dbReference type="EMBL" id="FWXD01000027">
    <property type="protein sequence ID" value="SMC28984.1"/>
    <property type="molecule type" value="Genomic_DNA"/>
</dbReference>